<evidence type="ECO:0000256" key="7">
    <source>
        <dbReference type="ARBA" id="ARBA00022967"/>
    </source>
</evidence>
<sequence length="272" mass="30458">MRECIIETQDLVHTYPTGVTALKGVNLKIYKNDKISIVGQNGSGKTTIVRHFNGLLKPTSGRVLLFGEDTTKQKIGQMARKVGYVFQNPNHQIFCTTVRDELEAAPKNFGFSEEETKKAVDEVVELMNIQSVLNTHPLTLDYTTKKIVSIASVLAYKPDVLILDEPTGGLDEPGRVMLTKIIDMMIENGHTIIMISHDMDYVAENSDRIIVMCQGEVVDDGSPEKIFLNAEVLRKAQIEPPQITQLDLYLENGYPKEAILSVSDFIKKYKNI</sequence>
<dbReference type="CDD" id="cd03225">
    <property type="entry name" value="ABC_cobalt_CbiO_domain1"/>
    <property type="match status" value="1"/>
</dbReference>
<dbReference type="PANTHER" id="PTHR43553">
    <property type="entry name" value="HEAVY METAL TRANSPORTER"/>
    <property type="match status" value="1"/>
</dbReference>
<evidence type="ECO:0000256" key="4">
    <source>
        <dbReference type="ARBA" id="ARBA00022475"/>
    </source>
</evidence>
<evidence type="ECO:0000313" key="11">
    <source>
        <dbReference type="Proteomes" id="UP000236497"/>
    </source>
</evidence>
<comment type="subcellular location">
    <subcellularLocation>
        <location evidence="1">Cell membrane</location>
        <topology evidence="1">Peripheral membrane protein</topology>
    </subcellularLocation>
</comment>
<dbReference type="InterPro" id="IPR027417">
    <property type="entry name" value="P-loop_NTPase"/>
</dbReference>
<dbReference type="InterPro" id="IPR015856">
    <property type="entry name" value="ABC_transpr_CbiO/EcfA_su"/>
</dbReference>
<name>A0A0H5SHQ4_HERHM</name>
<dbReference type="GO" id="GO:0042626">
    <property type="term" value="F:ATPase-coupled transmembrane transporter activity"/>
    <property type="evidence" value="ECO:0007669"/>
    <property type="project" value="TreeGrafter"/>
</dbReference>
<dbReference type="Proteomes" id="UP000236497">
    <property type="component" value="Unassembled WGS sequence"/>
</dbReference>
<protein>
    <recommendedName>
        <fullName evidence="9">ABC transporter domain-containing protein</fullName>
    </recommendedName>
</protein>
<dbReference type="Gene3D" id="3.40.50.300">
    <property type="entry name" value="P-loop containing nucleotide triphosphate hydrolases"/>
    <property type="match status" value="1"/>
</dbReference>
<evidence type="ECO:0000256" key="5">
    <source>
        <dbReference type="ARBA" id="ARBA00022741"/>
    </source>
</evidence>
<dbReference type="SMART" id="SM00382">
    <property type="entry name" value="AAA"/>
    <property type="match status" value="1"/>
</dbReference>
<keyword evidence="3" id="KW-0813">Transport</keyword>
<dbReference type="FunFam" id="3.40.50.300:FF:000224">
    <property type="entry name" value="Energy-coupling factor transporter ATP-binding protein EcfA"/>
    <property type="match status" value="1"/>
</dbReference>
<reference evidence="10 11" key="1">
    <citation type="submission" date="2015-06" db="EMBL/GenBank/DDBJ databases">
        <authorList>
            <person name="Wibberg Daniel"/>
        </authorList>
    </citation>
    <scope>NUCLEOTIDE SEQUENCE [LARGE SCALE GENOMIC DNA]</scope>
    <source>
        <strain evidence="10 11">T3/55T</strain>
    </source>
</reference>
<dbReference type="GO" id="GO:0043190">
    <property type="term" value="C:ATP-binding cassette (ABC) transporter complex"/>
    <property type="evidence" value="ECO:0007669"/>
    <property type="project" value="TreeGrafter"/>
</dbReference>
<keyword evidence="5" id="KW-0547">Nucleotide-binding</keyword>
<proteinExistence type="inferred from homology"/>
<evidence type="ECO:0000256" key="1">
    <source>
        <dbReference type="ARBA" id="ARBA00004202"/>
    </source>
</evidence>
<dbReference type="InterPro" id="IPR050095">
    <property type="entry name" value="ECF_ABC_transporter_ATP-bd"/>
</dbReference>
<keyword evidence="11" id="KW-1185">Reference proteome</keyword>
<dbReference type="PANTHER" id="PTHR43553:SF24">
    <property type="entry name" value="ENERGY-COUPLING FACTOR TRANSPORTER ATP-BINDING PROTEIN ECFA1"/>
    <property type="match status" value="1"/>
</dbReference>
<comment type="similarity">
    <text evidence="2">Belongs to the ABC transporter superfamily.</text>
</comment>
<dbReference type="GO" id="GO:0005524">
    <property type="term" value="F:ATP binding"/>
    <property type="evidence" value="ECO:0007669"/>
    <property type="project" value="UniProtKB-KW"/>
</dbReference>
<accession>A0A0H5SHQ4</accession>
<keyword evidence="6" id="KW-0067">ATP-binding</keyword>
<dbReference type="RefSeq" id="WP_103203118.1">
    <property type="nucleotide sequence ID" value="NZ_CVTD020000018.1"/>
</dbReference>
<evidence type="ECO:0000256" key="8">
    <source>
        <dbReference type="ARBA" id="ARBA00023136"/>
    </source>
</evidence>
<evidence type="ECO:0000256" key="6">
    <source>
        <dbReference type="ARBA" id="ARBA00022840"/>
    </source>
</evidence>
<dbReference type="Pfam" id="PF00005">
    <property type="entry name" value="ABC_tran"/>
    <property type="match status" value="1"/>
</dbReference>
<dbReference type="AlphaFoldDB" id="A0A0H5SHQ4"/>
<evidence type="ECO:0000256" key="3">
    <source>
        <dbReference type="ARBA" id="ARBA00022448"/>
    </source>
</evidence>
<dbReference type="InterPro" id="IPR003439">
    <property type="entry name" value="ABC_transporter-like_ATP-bd"/>
</dbReference>
<evidence type="ECO:0000259" key="9">
    <source>
        <dbReference type="PROSITE" id="PS50893"/>
    </source>
</evidence>
<evidence type="ECO:0000256" key="2">
    <source>
        <dbReference type="ARBA" id="ARBA00005417"/>
    </source>
</evidence>
<dbReference type="InterPro" id="IPR003593">
    <property type="entry name" value="AAA+_ATPase"/>
</dbReference>
<feature type="domain" description="ABC transporter" evidence="9">
    <location>
        <begin position="6"/>
        <end position="239"/>
    </location>
</feature>
<dbReference type="EMBL" id="CVTD020000018">
    <property type="protein sequence ID" value="CRZ35017.1"/>
    <property type="molecule type" value="Genomic_DNA"/>
</dbReference>
<evidence type="ECO:0000313" key="10">
    <source>
        <dbReference type="EMBL" id="CRZ35017.1"/>
    </source>
</evidence>
<organism evidence="10 11">
    <name type="scientific">Herbinix hemicellulosilytica</name>
    <dbReference type="NCBI Taxonomy" id="1564487"/>
    <lineage>
        <taxon>Bacteria</taxon>
        <taxon>Bacillati</taxon>
        <taxon>Bacillota</taxon>
        <taxon>Clostridia</taxon>
        <taxon>Lachnospirales</taxon>
        <taxon>Lachnospiraceae</taxon>
        <taxon>Herbinix</taxon>
    </lineage>
</organism>
<dbReference type="SUPFAM" id="SSF52540">
    <property type="entry name" value="P-loop containing nucleoside triphosphate hydrolases"/>
    <property type="match status" value="1"/>
</dbReference>
<gene>
    <name evidence="10" type="ORF">HHT355_1817</name>
</gene>
<dbReference type="OrthoDB" id="9784332at2"/>
<keyword evidence="7" id="KW-1278">Translocase</keyword>
<keyword evidence="4" id="KW-1003">Cell membrane</keyword>
<dbReference type="PROSITE" id="PS50893">
    <property type="entry name" value="ABC_TRANSPORTER_2"/>
    <property type="match status" value="1"/>
</dbReference>
<keyword evidence="8" id="KW-0472">Membrane</keyword>
<dbReference type="GO" id="GO:0016887">
    <property type="term" value="F:ATP hydrolysis activity"/>
    <property type="evidence" value="ECO:0007669"/>
    <property type="project" value="InterPro"/>
</dbReference>